<sequence>MRLPGQQRRRLRTPFCALPSMLAPAKNRVLSRGIPNSTKRGSSRVLLRGSGAWGCLAGVHLS</sequence>
<evidence type="ECO:0000313" key="1">
    <source>
        <dbReference type="EnsemblProtists" id="HpaP810598"/>
    </source>
</evidence>
<reference evidence="1" key="2">
    <citation type="submission" date="2015-06" db="UniProtKB">
        <authorList>
            <consortium name="EnsemblProtists"/>
        </authorList>
    </citation>
    <scope>IDENTIFICATION</scope>
    <source>
        <strain evidence="1">Emoy2</strain>
    </source>
</reference>
<evidence type="ECO:0000313" key="2">
    <source>
        <dbReference type="Proteomes" id="UP000011713"/>
    </source>
</evidence>
<dbReference type="EMBL" id="JH597984">
    <property type="status" value="NOT_ANNOTATED_CDS"/>
    <property type="molecule type" value="Genomic_DNA"/>
</dbReference>
<proteinExistence type="predicted"/>
<dbReference type="InParanoid" id="M4BVQ4"/>
<keyword evidence="2" id="KW-1185">Reference proteome</keyword>
<dbReference type="Proteomes" id="UP000011713">
    <property type="component" value="Unassembled WGS sequence"/>
</dbReference>
<dbReference type="HOGENOM" id="CLU_2908830_0_0_1"/>
<dbReference type="AlphaFoldDB" id="M4BVQ4"/>
<dbReference type="EnsemblProtists" id="HpaT810598">
    <property type="protein sequence ID" value="HpaP810598"/>
    <property type="gene ID" value="HpaG810598"/>
</dbReference>
<reference evidence="2" key="1">
    <citation type="journal article" date="2010" name="Science">
        <title>Signatures of adaptation to obligate biotrophy in the Hyaloperonospora arabidopsidis genome.</title>
        <authorList>
            <person name="Baxter L."/>
            <person name="Tripathy S."/>
            <person name="Ishaque N."/>
            <person name="Boot N."/>
            <person name="Cabral A."/>
            <person name="Kemen E."/>
            <person name="Thines M."/>
            <person name="Ah-Fong A."/>
            <person name="Anderson R."/>
            <person name="Badejoko W."/>
            <person name="Bittner-Eddy P."/>
            <person name="Boore J.L."/>
            <person name="Chibucos M.C."/>
            <person name="Coates M."/>
            <person name="Dehal P."/>
            <person name="Delehaunty K."/>
            <person name="Dong S."/>
            <person name="Downton P."/>
            <person name="Dumas B."/>
            <person name="Fabro G."/>
            <person name="Fronick C."/>
            <person name="Fuerstenberg S.I."/>
            <person name="Fulton L."/>
            <person name="Gaulin E."/>
            <person name="Govers F."/>
            <person name="Hughes L."/>
            <person name="Humphray S."/>
            <person name="Jiang R.H."/>
            <person name="Judelson H."/>
            <person name="Kamoun S."/>
            <person name="Kyung K."/>
            <person name="Meijer H."/>
            <person name="Minx P."/>
            <person name="Morris P."/>
            <person name="Nelson J."/>
            <person name="Phuntumart V."/>
            <person name="Qutob D."/>
            <person name="Rehmany A."/>
            <person name="Rougon-Cardoso A."/>
            <person name="Ryden P."/>
            <person name="Torto-Alalibo T."/>
            <person name="Studholme D."/>
            <person name="Wang Y."/>
            <person name="Win J."/>
            <person name="Wood J."/>
            <person name="Clifton S.W."/>
            <person name="Rogers J."/>
            <person name="Van den Ackerveken G."/>
            <person name="Jones J.D."/>
            <person name="McDowell J.M."/>
            <person name="Beynon J."/>
            <person name="Tyler B.M."/>
        </authorList>
    </citation>
    <scope>NUCLEOTIDE SEQUENCE [LARGE SCALE GENOMIC DNA]</scope>
    <source>
        <strain evidence="2">Emoy2</strain>
    </source>
</reference>
<protein>
    <submittedName>
        <fullName evidence="1">Uncharacterized protein</fullName>
    </submittedName>
</protein>
<accession>M4BVQ4</accession>
<organism evidence="1 2">
    <name type="scientific">Hyaloperonospora arabidopsidis (strain Emoy2)</name>
    <name type="common">Downy mildew agent</name>
    <name type="synonym">Peronospora arabidopsidis</name>
    <dbReference type="NCBI Taxonomy" id="559515"/>
    <lineage>
        <taxon>Eukaryota</taxon>
        <taxon>Sar</taxon>
        <taxon>Stramenopiles</taxon>
        <taxon>Oomycota</taxon>
        <taxon>Peronosporomycetes</taxon>
        <taxon>Peronosporales</taxon>
        <taxon>Peronosporaceae</taxon>
        <taxon>Hyaloperonospora</taxon>
    </lineage>
</organism>
<dbReference type="EnsemblProtists" id="HpaT810599">
    <property type="protein sequence ID" value="HpaP810599"/>
    <property type="gene ID" value="HpaG810599"/>
</dbReference>
<dbReference type="VEuPathDB" id="FungiDB:HpaG810599"/>
<name>M4BVQ4_HYAAE</name>